<dbReference type="SUPFAM" id="SSF48208">
    <property type="entry name" value="Six-hairpin glycosidases"/>
    <property type="match status" value="1"/>
</dbReference>
<dbReference type="InterPro" id="IPR008928">
    <property type="entry name" value="6-hairpin_glycosidase_sf"/>
</dbReference>
<proteinExistence type="predicted"/>
<comment type="caution">
    <text evidence="1">The sequence shown here is derived from an EMBL/GenBank/DDBJ whole genome shotgun (WGS) entry which is preliminary data.</text>
</comment>
<gene>
    <name evidence="1" type="ORF">ACGRHZ_14300</name>
</gene>
<organism evidence="1 2">
    <name type="scientific">Vibrio jasicida</name>
    <dbReference type="NCBI Taxonomy" id="766224"/>
    <lineage>
        <taxon>Bacteria</taxon>
        <taxon>Pseudomonadati</taxon>
        <taxon>Pseudomonadota</taxon>
        <taxon>Gammaproteobacteria</taxon>
        <taxon>Vibrionales</taxon>
        <taxon>Vibrionaceae</taxon>
        <taxon>Vibrio</taxon>
    </lineage>
</organism>
<name>A0ABW7J8E0_9VIBR</name>
<sequence>MHCKFNEEIKNRMHNTGVFGLSLISNNGSMPSGHNGPYYDEEFSTRNTAHWIIIFLFNFKITGKKIWKDASVSSLNYLLSEECNQFGYTYSFRNKKEKDICNGVVGQAWIIECLVYAYEVLGEKCFLDEAIRLYRLHQFDKSVGIWSRVEIDGSILSPDPTFNHQLWFAYAGAMLSDHDSSIEEDVRIFIEKVVNNLSLYGNGVIYHASPMGTLRSYLSKGKKSFFSELKLRVRRLVQKKSLYDKSVGYFGFNLYALSFIDKKFPSLILSTLHNSFVNVGKDDGFIENLKSNIYGYYYNVSGIEISYYYKSQGDDMMKQLWYERQIEHSYTNEQEVLTRNSVDRNTALARTYQMMRLYDEG</sequence>
<evidence type="ECO:0008006" key="3">
    <source>
        <dbReference type="Google" id="ProtNLM"/>
    </source>
</evidence>
<accession>A0ABW7J8E0</accession>
<protein>
    <recommendedName>
        <fullName evidence="3">Agl cluster protein AglQ</fullName>
    </recommendedName>
</protein>
<dbReference type="EMBL" id="JBIHSE010000001">
    <property type="protein sequence ID" value="MFH0272483.1"/>
    <property type="molecule type" value="Genomic_DNA"/>
</dbReference>
<dbReference type="RefSeq" id="WP_394632304.1">
    <property type="nucleotide sequence ID" value="NZ_JBIHSE010000001.1"/>
</dbReference>
<evidence type="ECO:0000313" key="2">
    <source>
        <dbReference type="Proteomes" id="UP001607221"/>
    </source>
</evidence>
<keyword evidence="2" id="KW-1185">Reference proteome</keyword>
<reference evidence="1 2" key="1">
    <citation type="submission" date="2024-10" db="EMBL/GenBank/DDBJ databases">
        <authorList>
            <person name="Yibar A."/>
            <person name="Saticioglu I.B."/>
            <person name="Duman M."/>
            <person name="Ajmi N."/>
            <person name="Gurler F."/>
            <person name="Ay H."/>
            <person name="Onuk E."/>
            <person name="Guler S."/>
            <person name="Romalde J.L."/>
        </authorList>
    </citation>
    <scope>NUCLEOTIDE SEQUENCE [LARGE SCALE GENOMIC DNA]</scope>
    <source>
        <strain evidence="1 2">1-TCBS-A</strain>
    </source>
</reference>
<dbReference type="Proteomes" id="UP001607221">
    <property type="component" value="Unassembled WGS sequence"/>
</dbReference>
<evidence type="ECO:0000313" key="1">
    <source>
        <dbReference type="EMBL" id="MFH0272483.1"/>
    </source>
</evidence>